<keyword evidence="1" id="KW-1185">Reference proteome</keyword>
<gene>
    <name evidence="2" type="primary">LOC109003078</name>
</gene>
<protein>
    <submittedName>
        <fullName evidence="2">Uncharacterized protein LOC109003078</fullName>
    </submittedName>
</protein>
<evidence type="ECO:0000313" key="1">
    <source>
        <dbReference type="Proteomes" id="UP000235220"/>
    </source>
</evidence>
<dbReference type="PANTHER" id="PTHR37610">
    <property type="entry name" value="CCHC-TYPE DOMAIN-CONTAINING PROTEIN"/>
    <property type="match status" value="1"/>
</dbReference>
<dbReference type="AlphaFoldDB" id="A0A2I4FY70"/>
<dbReference type="Proteomes" id="UP000235220">
    <property type="component" value="Chromosome 11"/>
</dbReference>
<dbReference type="GeneID" id="109003078"/>
<dbReference type="RefSeq" id="XP_018836594.2">
    <property type="nucleotide sequence ID" value="XM_018981049.2"/>
</dbReference>
<dbReference type="KEGG" id="jre:109003078"/>
<accession>A0A2I4FY70</accession>
<sequence length="154" mass="17452">MSSPFVSSSSSDPSDSSSLYYLHRRDGPGSIIVTQVLIGDNYHTWRKSMLMTLSANNKVGFVDGSIAKPLDTYSLFHSWTKCNNMIMSWLFNYLFKEIDASVIYVESAMEVWYDLQGCFPRGNGPRIFQLQKSIASLMQNDLFVSAYFTQIKGL</sequence>
<reference evidence="2" key="1">
    <citation type="submission" date="2025-08" db="UniProtKB">
        <authorList>
            <consortium name="RefSeq"/>
        </authorList>
    </citation>
    <scope>IDENTIFICATION</scope>
    <source>
        <tissue evidence="2">Leaves</tissue>
    </source>
</reference>
<dbReference type="Gramene" id="Jr11_26050_p1">
    <property type="protein sequence ID" value="cds.Jr11_26050_p1"/>
    <property type="gene ID" value="Jr11_26050"/>
</dbReference>
<dbReference type="PANTHER" id="PTHR37610:SF97">
    <property type="entry name" value="RETROTRANSPOSON GAG DOMAIN-CONTAINING PROTEIN"/>
    <property type="match status" value="1"/>
</dbReference>
<dbReference type="InterPro" id="IPR029472">
    <property type="entry name" value="Copia-like_N"/>
</dbReference>
<proteinExistence type="predicted"/>
<organism evidence="1 2">
    <name type="scientific">Juglans regia</name>
    <name type="common">English walnut</name>
    <dbReference type="NCBI Taxonomy" id="51240"/>
    <lineage>
        <taxon>Eukaryota</taxon>
        <taxon>Viridiplantae</taxon>
        <taxon>Streptophyta</taxon>
        <taxon>Embryophyta</taxon>
        <taxon>Tracheophyta</taxon>
        <taxon>Spermatophyta</taxon>
        <taxon>Magnoliopsida</taxon>
        <taxon>eudicotyledons</taxon>
        <taxon>Gunneridae</taxon>
        <taxon>Pentapetalae</taxon>
        <taxon>rosids</taxon>
        <taxon>fabids</taxon>
        <taxon>Fagales</taxon>
        <taxon>Juglandaceae</taxon>
        <taxon>Juglans</taxon>
    </lineage>
</organism>
<name>A0A2I4FY70_JUGRE</name>
<dbReference type="Pfam" id="PF14244">
    <property type="entry name" value="Retrotran_gag_3"/>
    <property type="match status" value="1"/>
</dbReference>
<evidence type="ECO:0000313" key="2">
    <source>
        <dbReference type="RefSeq" id="XP_018836594.2"/>
    </source>
</evidence>
<dbReference type="OrthoDB" id="5544992at2759"/>